<evidence type="ECO:0000259" key="10">
    <source>
        <dbReference type="PROSITE" id="PS50003"/>
    </source>
</evidence>
<keyword evidence="7" id="KW-1015">Disulfide bond</keyword>
<dbReference type="InterPro" id="IPR003598">
    <property type="entry name" value="Ig_sub2"/>
</dbReference>
<dbReference type="GO" id="GO:0004672">
    <property type="term" value="F:protein kinase activity"/>
    <property type="evidence" value="ECO:0007669"/>
    <property type="project" value="InterPro"/>
</dbReference>
<feature type="domain" description="Ig-like" evidence="13">
    <location>
        <begin position="2443"/>
        <end position="2532"/>
    </location>
</feature>
<dbReference type="FunFam" id="2.60.40.10:FF:000802">
    <property type="entry name" value="Muscle M-line assembly protein unc-89"/>
    <property type="match status" value="1"/>
</dbReference>
<dbReference type="KEGG" id="csol:105367319"/>
<dbReference type="FunFam" id="2.60.40.10:FF:000425">
    <property type="entry name" value="Myosin light chain kinase"/>
    <property type="match status" value="2"/>
</dbReference>
<feature type="compositionally biased region" description="Basic and acidic residues" evidence="9">
    <location>
        <begin position="3419"/>
        <end position="3459"/>
    </location>
</feature>
<feature type="domain" description="Ig-like" evidence="13">
    <location>
        <begin position="4328"/>
        <end position="4404"/>
    </location>
</feature>
<accession>A0AAJ7E1D5</accession>
<evidence type="ECO:0000256" key="1">
    <source>
        <dbReference type="ARBA" id="ARBA00004161"/>
    </source>
</evidence>
<reference evidence="16" key="1">
    <citation type="submission" date="2025-08" db="UniProtKB">
        <authorList>
            <consortium name="RefSeq"/>
        </authorList>
    </citation>
    <scope>IDENTIFICATION</scope>
</reference>
<feature type="compositionally biased region" description="Basic and acidic residues" evidence="9">
    <location>
        <begin position="5201"/>
        <end position="5211"/>
    </location>
</feature>
<feature type="domain" description="Protein kinase" evidence="12">
    <location>
        <begin position="4887"/>
        <end position="5140"/>
    </location>
</feature>
<feature type="compositionally biased region" description="Low complexity" evidence="9">
    <location>
        <begin position="2042"/>
        <end position="2083"/>
    </location>
</feature>
<dbReference type="InterPro" id="IPR036179">
    <property type="entry name" value="Ig-like_dom_sf"/>
</dbReference>
<dbReference type="InterPro" id="IPR003599">
    <property type="entry name" value="Ig_sub"/>
</dbReference>
<feature type="domain" description="Ig-like" evidence="13">
    <location>
        <begin position="4418"/>
        <end position="4512"/>
    </location>
</feature>
<keyword evidence="3" id="KW-0963">Cytoplasm</keyword>
<evidence type="ECO:0000256" key="4">
    <source>
        <dbReference type="ARBA" id="ARBA00022737"/>
    </source>
</evidence>
<dbReference type="GO" id="GO:0030154">
    <property type="term" value="P:cell differentiation"/>
    <property type="evidence" value="ECO:0007669"/>
    <property type="project" value="UniProtKB-ARBA"/>
</dbReference>
<evidence type="ECO:0000313" key="16">
    <source>
        <dbReference type="RefSeq" id="XP_011504281.1"/>
    </source>
</evidence>
<feature type="compositionally biased region" description="Polar residues" evidence="9">
    <location>
        <begin position="2084"/>
        <end position="2103"/>
    </location>
</feature>
<organism evidence="15 16">
    <name type="scientific">Ceratosolen solmsi marchali</name>
    <dbReference type="NCBI Taxonomy" id="326594"/>
    <lineage>
        <taxon>Eukaryota</taxon>
        <taxon>Metazoa</taxon>
        <taxon>Ecdysozoa</taxon>
        <taxon>Arthropoda</taxon>
        <taxon>Hexapoda</taxon>
        <taxon>Insecta</taxon>
        <taxon>Pterygota</taxon>
        <taxon>Neoptera</taxon>
        <taxon>Endopterygota</taxon>
        <taxon>Hymenoptera</taxon>
        <taxon>Apocrita</taxon>
        <taxon>Proctotrupomorpha</taxon>
        <taxon>Chalcidoidea</taxon>
        <taxon>Agaonidae</taxon>
        <taxon>Agaoninae</taxon>
        <taxon>Ceratosolen</taxon>
    </lineage>
</organism>
<feature type="compositionally biased region" description="Acidic residues" evidence="9">
    <location>
        <begin position="3466"/>
        <end position="3481"/>
    </location>
</feature>
<dbReference type="GO" id="GO:0045989">
    <property type="term" value="P:positive regulation of striated muscle contraction"/>
    <property type="evidence" value="ECO:0007669"/>
    <property type="project" value="UniProtKB-ARBA"/>
</dbReference>
<keyword evidence="8" id="KW-0393">Immunoglobulin domain</keyword>
<proteinExistence type="inferred from homology"/>
<protein>
    <submittedName>
        <fullName evidence="16">Muscle M-line assembly protein unc-89</fullName>
    </submittedName>
</protein>
<dbReference type="InterPro" id="IPR011993">
    <property type="entry name" value="PH-like_dom_sf"/>
</dbReference>
<feature type="compositionally biased region" description="Basic and acidic residues" evidence="9">
    <location>
        <begin position="3278"/>
        <end position="3309"/>
    </location>
</feature>
<dbReference type="FunFam" id="2.60.40.10:FF:000145">
    <property type="entry name" value="Myosin light chain kinase, smooth muscle"/>
    <property type="match status" value="1"/>
</dbReference>
<evidence type="ECO:0000256" key="2">
    <source>
        <dbReference type="ARBA" id="ARBA00006692"/>
    </source>
</evidence>
<dbReference type="PROSITE" id="PS50010">
    <property type="entry name" value="DH_2"/>
    <property type="match status" value="1"/>
</dbReference>
<dbReference type="FunFam" id="1.20.900.10:FF:000033">
    <property type="entry name" value="Muscle M-line assembly protein unc-89-like Protein"/>
    <property type="match status" value="1"/>
</dbReference>
<evidence type="ECO:0000259" key="11">
    <source>
        <dbReference type="PROSITE" id="PS50010"/>
    </source>
</evidence>
<dbReference type="Pfam" id="PF07679">
    <property type="entry name" value="I-set"/>
    <property type="match status" value="21"/>
</dbReference>
<dbReference type="PROSITE" id="PS50835">
    <property type="entry name" value="IG_LIKE"/>
    <property type="match status" value="17"/>
</dbReference>
<dbReference type="SUPFAM" id="SSF56112">
    <property type="entry name" value="Protein kinase-like (PK-like)"/>
    <property type="match status" value="2"/>
</dbReference>
<feature type="compositionally biased region" description="Basic and acidic residues" evidence="9">
    <location>
        <begin position="3329"/>
        <end position="3412"/>
    </location>
</feature>
<feature type="domain" description="Ig-like" evidence="13">
    <location>
        <begin position="2631"/>
        <end position="2720"/>
    </location>
</feature>
<dbReference type="GO" id="GO:0005524">
    <property type="term" value="F:ATP binding"/>
    <property type="evidence" value="ECO:0007669"/>
    <property type="project" value="UniProtKB-KW"/>
</dbReference>
<evidence type="ECO:0000259" key="12">
    <source>
        <dbReference type="PROSITE" id="PS50011"/>
    </source>
</evidence>
<feature type="domain" description="Fibronectin type-III" evidence="14">
    <location>
        <begin position="5454"/>
        <end position="5548"/>
    </location>
</feature>
<dbReference type="Gene3D" id="1.20.900.10">
    <property type="entry name" value="Dbl homology (DH) domain"/>
    <property type="match status" value="1"/>
</dbReference>
<dbReference type="Proteomes" id="UP000695007">
    <property type="component" value="Unplaced"/>
</dbReference>
<dbReference type="CTD" id="3346201"/>
<dbReference type="InterPro" id="IPR007110">
    <property type="entry name" value="Ig-like_dom"/>
</dbReference>
<dbReference type="Pfam" id="PF00041">
    <property type="entry name" value="fn3"/>
    <property type="match status" value="1"/>
</dbReference>
<dbReference type="InterPro" id="IPR001849">
    <property type="entry name" value="PH_domain"/>
</dbReference>
<feature type="domain" description="Ig-like" evidence="13">
    <location>
        <begin position="4115"/>
        <end position="4205"/>
    </location>
</feature>
<dbReference type="FunFam" id="2.30.29.30:FF:000519">
    <property type="entry name" value="Muscle M-line assembly protein unc-89-like Protein"/>
    <property type="match status" value="1"/>
</dbReference>
<evidence type="ECO:0000256" key="7">
    <source>
        <dbReference type="ARBA" id="ARBA00023157"/>
    </source>
</evidence>
<feature type="compositionally biased region" description="Polar residues" evidence="9">
    <location>
        <begin position="3180"/>
        <end position="3211"/>
    </location>
</feature>
<dbReference type="InterPro" id="IPR000219">
    <property type="entry name" value="DH_dom"/>
</dbReference>
<dbReference type="FunFam" id="2.60.40.10:FF:000107">
    <property type="entry name" value="Myosin, light chain kinase a"/>
    <property type="match status" value="6"/>
</dbReference>
<dbReference type="InterPro" id="IPR003961">
    <property type="entry name" value="FN3_dom"/>
</dbReference>
<dbReference type="SUPFAM" id="SSF48065">
    <property type="entry name" value="DBL homology domain (DH-domain)"/>
    <property type="match status" value="1"/>
</dbReference>
<dbReference type="InterPro" id="IPR013783">
    <property type="entry name" value="Ig-like_fold"/>
</dbReference>
<evidence type="ECO:0000256" key="6">
    <source>
        <dbReference type="ARBA" id="ARBA00022840"/>
    </source>
</evidence>
<feature type="domain" description="Ig-like" evidence="13">
    <location>
        <begin position="4018"/>
        <end position="4109"/>
    </location>
</feature>
<dbReference type="SUPFAM" id="SSF48726">
    <property type="entry name" value="Immunoglobulin"/>
    <property type="match status" value="21"/>
</dbReference>
<dbReference type="Pfam" id="PF00621">
    <property type="entry name" value="RhoGEF"/>
    <property type="match status" value="1"/>
</dbReference>
<dbReference type="CDD" id="cd00063">
    <property type="entry name" value="FN3"/>
    <property type="match status" value="2"/>
</dbReference>
<feature type="domain" description="DH" evidence="11">
    <location>
        <begin position="1704"/>
        <end position="1882"/>
    </location>
</feature>
<feature type="domain" description="Ig-like" evidence="13">
    <location>
        <begin position="2132"/>
        <end position="2240"/>
    </location>
</feature>
<sequence>MSFCRITGRSRGLPKPNYFPLLPPISPADAKRFCRITGKSYGLPTHHYIPVVLGFHSQSKGKKNKKCKITTKSSGLAPHHYTAGILLGEKKKHIILKDYRYVFPILDGDDEQHIVLRNLLKSKEPVEEETHSKFVYTVAERRCSLVFPAQLEAAVRDGDVRDVMLSRDCDTVLLRLKQGKNVSVDFRDLERFDELYDGFGPREDIFKERQRVEAESKNKTKKKRDGLSYAKKIFEDKEKAAEEEELKITKHVKLRSIHEEDKENRLLNWKQVGIKQDKSNRQILSSSCEWTDIRQPLNNIIDWKVLKNNDKNSVIECTSLIKELPTPVTIDPQRIDLEQTMLGSYNTPVSEETGGFETIAVVEPFSPLTTQLEYDVQEGIKNISSNDLEETADVYNKFVAAGAEALQILPRIDEIPKLVGRINTGDNVQMHNVKGLKIDIESTQRFVAGQTIHTPDGDIFVPGQTLQTGKGNSFVPGFTVHTPEGPVLIPGQIISIEEESGKLTPVFVAGQTLCRGERDDFVQGQTIHTNEGSKFIPGQTVLTKDGPKFVAGQVVENTFIPGQIITTDEGAQFMPGQTMTDELGQQIFIPGQSYQVNKNWEFMPGQRLRMDNGIEKFIPGQTVLMKNGLQFLPGQSVMTETKELQFIPGIAIELENNTKFIAGMTLNTPQGTKFVEGQIIQTAVGKNFIPGNTIIDENGFKFTNAKSIDEVNFFDPIPAGIPIDPKTASAMLSEQTEIFGHIIQTETGFEFIPETVKRFSQGKKIIPGQLVRGKDGHRFVPGIMTDDGFIPGQIVNTDTGEQFIPGQVIDTSSGPKFVPGQMVETRSGLKFVPGQTVDTENGPQFVPGQIVETKVGPTFIPGQIISTEDEGSRFVPGQVVNTSDGPRFVPGRVVESTEHGIIFVPGQIVQTEEGPRFVAPDLTDTPEGEQEFSVQGFEVTPEELKLLRPQHLQYNASTTRYTDVNIDANMLRQLSDAGLSIGKNISAEIPNVDVDMDSKSVELDHAIIIAEKFGFQGSAAIKMAQIVSIIATLADKVVHKNFQDILKKGYQYQNGHSSLINGNLVTMTKLNSYRKEFNFVDDWAQEALKSTLTIAVMVLMDKQIINNNNNIDDDDDGDDDEDRINNNKCHINEDNKRNIVFSAISESLKDFLGHETISVDELVDEFLQILLVSEKRNSICKSAVLDILDTSDNKIDILKSTLVTNSLKDEIVLDRLSQVLEEENGNDIVGSAFRSMSQNDSKLISRVLQKVSQQVTCMKTEKEAAAVVHKAIIEAVEEFSEIRLEELLNDKSSAVRELLLQAVGLARALGMFSTASSLLSIINDEKSTRALADDKLTLDILKRLTIMRKLAEERPQLVNVLRELSVNSERAKSNPCLRTLVRESAALMVVPEEVTLETSDDIPNSLLYADNNLAMEDFIMRRSRKSSATFMILKQGLQAVVPREAARSVLTGQTAYTVLDEHGIQHFEPLHVFSALRLSKPAAHRFSMYCCPVADILEENTYTENDFTSTYNEFNVTRSSSIETSIISERCRKYECNGIDFSKSEQSFECRSVSRENTPSFRRISSLYQDNNNGRLENYVVVKDFISEDAGTDFSVKVGDIVEAIEYAADNSKETKVNETLFDIGEIEDRLDNTAARHKLSVRPRRKYADSRAHLISQTSTRVLVRRADGKEGWLPMSILMQTALSEDSLTFASQRRPEDSQFRREAVIKELVETEEEFGRDLQMVVERYLKPLDNSDVPRVVRDNKEIIFSNLKQIADFHNTVLIEGVKYYADQPRMLGKTFLRLERDFDKHVAYCRDEPAAQELLLINDEVREYFEELSHKLGDDKSISEHLKLPIQRINDYQLLLKELVKYSTRLGEDCDDLQKALELMLGIPHRATDNKFISSIEGYKGNIHKLGRLLTHEWFTVTDKEGKSKERYLFLFKARILICKVRRISEDRSVFVLKDIIRLPEVEVKDQPENQRTFELHLKSSTSSQLQNYPITLSAHKDPVKSFWLNEIRQHGSDVLALAEHAADDLQLTDIIEIDKAVSGDQQITDMSRRYSSSRYSASSKHVEESSYSNLSRSRISSEVSASHKSSSNSSTQKTITGGSVIESSSSYQKRSISGGDSSIDISKMKTAKLALSTDNTGKPQFQKTIEGCQVEQSRENLAMLHIIAGESATFECVMKYSDESTKMIWLKDNKPMDDKLADRVKTISDGKTFKLQIDNVLESDSGIYIARAANDDGQATCTAQLIVQELSDEERKAKANANSPIFLVRLKDTEILENTYLRFMIKVKGDPNPELKFYKDNVLITSRNERVKIVSEKAESGFYEIIIPDVQKEDAGKYSCTAINRFGEASCEAIVSVCDEKVIFAGLPEGLLEPGEEPKFIWTRDGIPFDPEERFKVLFKDSEDTLALVFQHVKPEDAGLYTCVAQTSTGNISCSAELTVQGTVNHLLREPLKPALESESRTSEVNAGGSAMLDLQVKGYPKPHIKWTKNGEEIIAGGRIKYLWEDEESLSLVIKNVTAQDAGIYKICAKNDLGEDNTQIELIVKSAPKITKRMTDFSVQTGEIINMSVQIQGSPTPEVTWYKNNQRIEESNRTKIMKEENDMYTLVIEDAQLDDSGSYSIRAKNEINETSLFWGLTVVQPPKITKKLDKSQLVEEGDSLTLCIEVESNSEPVVTWMKDERILKENDRITFSQEGNSYSLNFSNVIDIDTASYKVLVTNSDGKASDKTNIQVRSAPLFKKKMENVVANENDANIEFVTKINSFSKPEVQWYFGETRISETKKEYSTSEEGNCYKLIIKQAKPECAGQYTCKAKNEIGESSTSASLTVQYRPKLLKKLADQKVKEGDTLKLTVQVSAVPEAEIKWFKDGQEVSADARIKITRDSQRLENYDLTVTLLKGTDGGVYEVRAQNDLGYVSSKSKVIVLTKSEEIIGDVEAEQKIINEDVSAESEILEDGQSEGRLTVEKSNKVEVIKGTGGETITISVASTTEHEATLSGPDEKHTISKMKSTKVEIQEIKSSDIGPQVEEIASYSYTIQEEENSTKPENGVLVEEFSETEGKEMKDRRDSKIDRTSFNRGVSIVSISDDDTSAKGLSRDISADDVQNFEFVDDSHTVNVNSDFYDQSEARKEETTEKKSLYKETIIEEQSIDESFNESHTEKVDNANKCTRKLSDGQITEESCERKSLISNKRQISSDSLVSETAEKQNATFEESKLTKQNSIQRKSISQEKSEENNNSRKNSLKDKSLSRQNSKIQRLDSVESQTFSIKSISRVNSMKGVISDAGEEDDDIKSLLERSQRQRSVLDEILDKQEKQDENKSEVQDENEIFANQEKEDYDDYDVEIKDSGHIIDKEEQDDSKISDESEYVDTKEQHDIDKVQNDNEPNKDDVMLDVFEKQDDNKLLEKKEKENKNQLQDDERDKDDYEVTDVFGKQDDDKRLEEKQKQDDDQPLEVEEKQDDKKNIDKRERDEEIVNVFTNEDDNTGEDKPEEDYTNESLSKQIKEDSNNSLDKCGIKINDECLENEEKLCDGEKGASPVIISSTLEDRDIYETQSTMFEVRATGLPRPEAKWYKDGEPLKISKQVQYTTIGEVFQLNVTKALEQNSGIYTLVLTNKLGEKSLEAFLNVEPVDELRKPKIMEPLRDVDVDEGKTGTFKAVITGDPIPEAIWMLNNEPLDSDENKHNAKIESKPIDDGLKQCTYTLEVCKSNPDDVGNYTLEVKNKYGEAATNAELNLRIVPIIEDFKDLTAPVGESVIWEATIKANPKPKVVWQCDGRDVTLDSRFTTEEDHKNRKYRLKIKNLEICDGGRYKIVATNEMGESSEEMQLKPYTEKPMFTKELNNYASVRDQNNYEAEVRVTGYPRPIIAWLKDGVEIYEDMRNTISTTIEGPEVVSKWIIEHFGEKDAGNYICQATNMAGVAKCLSELTLTRFPPKFFRSLPPSLDLDQGEPLELFAQCDGSPIPSVTWYKDGEIIVPNDHVKIDVLPDGTMRLSIDQVKPTDSGAYKVVASNTGGDNPSQCAVAVRPESIKPYFEKGLEDANTLVGEPLKLEAQIVAFPNPQVQWFKDDIPLRPSKNIYFTNEPNGIIGLTIDKLRPEDAGVYSLLVSNELGEITGISKVKVDESEKRPAFIATLHPTTVVEGFPAKLEVKLVGKPAPLLKWTHNGNEIVPDGEHIKIIEQPDGSQALLIDKAGPNNAGEYAVHAINSQGEESCKSRLEVVPKSCESAPEEKPQFLSLLHDVSVKEGEPLILQALFTGNPIPEVIWSKDNKPLEPSECILISCDGKKVGLEIKPSSAKDSGVYSCELRSPQGSDKSSANATVRKVNQAPIFTQKFSDLQQMVDCDAKFAARISGIPQPEISWFFNDKLIKPDNDKYKIKRDGEACCLYIKNCNTADVGRYKCQATNSEGTTDCEASLDVVKELDKTKRIEPPSFLKRVGDCEVYKGMTAKFTACVTGYPEPEFEWYRDDTKLWPTDRILMENEGAGLLRLSIYHVDEDDAGKYTLRIFNPHGEAKSAGEMIFESIEPRNKRLVDQYADYDRYRKSGLPLPLSDRPIISRMMDRHLTLSWKPSIPSSPRLPVTYQVEMCELPDGDWFSVRSGIRGCVCDIRNLVPFRDYRFRVRVENKYGISDPSPYNQTYRAKLEPDPPKFYPYLPPGIDFRPETSPYFPKDFDIERPPHDNYAQAPRFLRQEFDTQYGVKNQNSKLFWFVYGYPKPRMTYYFNGELIEPGGRYDYTYTRNGQATLFINRMLERDVGEYEAVATNEHGEARQRVRLDIAEYPTFITRPDETFSMVRKTIKIEARVTGVPYPELKWYKDWKPLASSTRIKIQFVEPDLSILIIEDVILKDEGLYSLSACNVAGCASSSAMLHVEECETDWRYKNYAITADVKPRQKHFNDDYDFGDELGRGTQGITYHAVERNSGRNFAAKYMRGSSDVRPLMLNEMDVMNSLNHRHLLRLHDVYDYNSSFTLIMELGGGGELVDTITRNPYYTEREIAGYIRQIILGLDYMHKSGWAHLGLTLGDLLISHSGGDDLKICDFGLSRRIVRNKLMTLLYGMPEYVPPEVPNGEGVEYGMDMWSTGIITYILLTGISPFRGTNDRETLTRIREGKWNFDDERWTYISIEAKDFITKLLEYQTERRMDTETALRHPWLNFSERESMEYYKIPSEYLKDYYILYRDWYKNASCRQWYRRRRITSAFEHPSKMVYPPGHRYTPEKSPERHLTSMKRPPPKAWENRIPSREPIDTEIGIFKNESHYQNGPDTYLLQVRDTDFPIRLRKYMKVAHNRGFGYPRIFTDENYDWATPAIRERRRFTDVMDEEIDDERKNRIIGYGTGEPAAPRRLRHELGTRLDSYTEVEALLESKQPGQPPFFREKPRTQPMKEGETIQLSCLAIGSPRPIIQWFKNDCLVQQSSRVHLTEDDDGRSVLTLEPAREHDFGIYKIVARNKIGQTTTRMRLIRATLPCAPDSPELSDASCTEILLRWRQPRYNGNAPILCYALECRRADAVEWIVVARNIDHEFFLVHDLEPGVSYNFRLSARNRLGWSEFGVPTRLMRTRSIQEEVPALTLTRAMNLAQRLTESGREILVEESRSRPDYAAEASPPDWDRESRIAERYSFVSELYRGQFSLVAKGVERETERVVVAKMFELRPEIEQRVNEEFEALRSLRHERIAQLEAAYRPAGSPVACIIMEKLQGADVLTYLASRHEYTEDCVASVVSQLLDALQYLHWRGFCHLDIQPDNVVMASVREVQIKLVDMGAAHRISKKGCVVPMLGHPEYSSPEVINGELAFPQSDIWQVGVLAYVLLSGVSPFRGEDANETRQNITFVRYRFEYLYKELTQEATRFLMMVFKRSPSKRPTADECHEHRWLMPSEYMIKKRERSVFLGNRLKEYNEEYHEAKRRQASQGEALAEALGSSRQLARSNSIQDELLTTF</sequence>
<evidence type="ECO:0000313" key="15">
    <source>
        <dbReference type="Proteomes" id="UP000695007"/>
    </source>
</evidence>
<feature type="domain" description="Ig-like" evidence="13">
    <location>
        <begin position="3821"/>
        <end position="3916"/>
    </location>
</feature>
<dbReference type="FunFam" id="2.60.40.10:FF:000032">
    <property type="entry name" value="palladin isoform X1"/>
    <property type="match status" value="3"/>
</dbReference>
<feature type="domain" description="Fibronectin type-III" evidence="14">
    <location>
        <begin position="4533"/>
        <end position="4633"/>
    </location>
</feature>
<dbReference type="InterPro" id="IPR013098">
    <property type="entry name" value="Ig_I-set"/>
</dbReference>
<dbReference type="SMART" id="SM00408">
    <property type="entry name" value="IGc2"/>
    <property type="match status" value="20"/>
</dbReference>
<dbReference type="Gene3D" id="2.30.29.30">
    <property type="entry name" value="Pleckstrin-homology domain (PH domain)/Phosphotyrosine-binding domain (PTB)"/>
    <property type="match status" value="1"/>
</dbReference>
<feature type="compositionally biased region" description="Polar residues" evidence="9">
    <location>
        <begin position="3236"/>
        <end position="3248"/>
    </location>
</feature>
<dbReference type="GO" id="GO:0005085">
    <property type="term" value="F:guanyl-nucleotide exchange factor activity"/>
    <property type="evidence" value="ECO:0007669"/>
    <property type="project" value="InterPro"/>
</dbReference>
<feature type="domain" description="Ig-like" evidence="13">
    <location>
        <begin position="3524"/>
        <end position="3613"/>
    </location>
</feature>
<dbReference type="SMART" id="SM00060">
    <property type="entry name" value="FN3"/>
    <property type="match status" value="2"/>
</dbReference>
<dbReference type="PANTHER" id="PTHR47633:SF3">
    <property type="entry name" value="STRIATED MUSCLE PREFERENTIALLY EXPRESSED PROTEIN KINASE"/>
    <property type="match status" value="1"/>
</dbReference>
<dbReference type="FunFam" id="2.60.40.10:FF:001036">
    <property type="entry name" value="Muscle M-line assembly protein unc-89"/>
    <property type="match status" value="1"/>
</dbReference>
<dbReference type="Pfam" id="PF00069">
    <property type="entry name" value="Pkinase"/>
    <property type="match status" value="2"/>
</dbReference>
<dbReference type="SUPFAM" id="SSF50729">
    <property type="entry name" value="PH domain-like"/>
    <property type="match status" value="1"/>
</dbReference>
<dbReference type="Gene3D" id="2.60.40.10">
    <property type="entry name" value="Immunoglobulins"/>
    <property type="match status" value="23"/>
</dbReference>
<evidence type="ECO:0000256" key="8">
    <source>
        <dbReference type="ARBA" id="ARBA00023319"/>
    </source>
</evidence>
<dbReference type="RefSeq" id="XP_011504281.1">
    <property type="nucleotide sequence ID" value="XM_011505979.1"/>
</dbReference>
<feature type="domain" description="Ig-like" evidence="13">
    <location>
        <begin position="3920"/>
        <end position="4010"/>
    </location>
</feature>
<dbReference type="FunFam" id="2.60.40.10:FF:001223">
    <property type="entry name" value="Sidekick cell adhesion molecule 1"/>
    <property type="match status" value="1"/>
</dbReference>
<dbReference type="SMART" id="SM00409">
    <property type="entry name" value="IG"/>
    <property type="match status" value="20"/>
</dbReference>
<evidence type="ECO:0000259" key="14">
    <source>
        <dbReference type="PROSITE" id="PS50853"/>
    </source>
</evidence>
<dbReference type="PROSITE" id="PS50011">
    <property type="entry name" value="PROTEIN_KINASE_DOM"/>
    <property type="match status" value="2"/>
</dbReference>
<feature type="domain" description="Ig-like" evidence="13">
    <location>
        <begin position="2537"/>
        <end position="2622"/>
    </location>
</feature>
<comment type="subcellular location">
    <subcellularLocation>
        <location evidence="1">Cytoplasm</location>
        <location evidence="1">Myofibril</location>
        <location evidence="1">Sarcomere</location>
        <location evidence="1">A band</location>
    </subcellularLocation>
</comment>
<dbReference type="SMART" id="SM00325">
    <property type="entry name" value="RhoGEF"/>
    <property type="match status" value="1"/>
</dbReference>
<dbReference type="GO" id="GO:0060298">
    <property type="term" value="P:positive regulation of sarcomere organization"/>
    <property type="evidence" value="ECO:0007669"/>
    <property type="project" value="UniProtKB-ARBA"/>
</dbReference>
<feature type="region of interest" description="Disordered" evidence="9">
    <location>
        <begin position="3263"/>
        <end position="3492"/>
    </location>
</feature>
<keyword evidence="5" id="KW-0547">Nucleotide-binding</keyword>
<gene>
    <name evidence="16" type="primary">LOC105367319</name>
</gene>
<dbReference type="PANTHER" id="PTHR47633">
    <property type="entry name" value="IMMUNOGLOBULIN"/>
    <property type="match status" value="1"/>
</dbReference>
<keyword evidence="15" id="KW-1185">Reference proteome</keyword>
<name>A0AAJ7E1D5_9HYME</name>
<feature type="compositionally biased region" description="Basic and acidic residues" evidence="9">
    <location>
        <begin position="3214"/>
        <end position="3235"/>
    </location>
</feature>
<dbReference type="InterPro" id="IPR000719">
    <property type="entry name" value="Prot_kinase_dom"/>
</dbReference>
<dbReference type="GO" id="GO:0031672">
    <property type="term" value="C:A band"/>
    <property type="evidence" value="ECO:0007669"/>
    <property type="project" value="UniProtKB-SubCell"/>
</dbReference>
<dbReference type="Gene3D" id="3.30.200.20">
    <property type="entry name" value="Phosphorylase Kinase, domain 1"/>
    <property type="match status" value="1"/>
</dbReference>
<dbReference type="SUPFAM" id="SSF49265">
    <property type="entry name" value="Fibronectin type III"/>
    <property type="match status" value="1"/>
</dbReference>
<dbReference type="Pfam" id="PF22697">
    <property type="entry name" value="SOS1_NGEF_PH"/>
    <property type="match status" value="1"/>
</dbReference>
<feature type="region of interest" description="Disordered" evidence="9">
    <location>
        <begin position="2037"/>
        <end position="2108"/>
    </location>
</feature>
<dbReference type="InterPro" id="IPR011009">
    <property type="entry name" value="Kinase-like_dom_sf"/>
</dbReference>
<dbReference type="PROSITE" id="PS50853">
    <property type="entry name" value="FN3"/>
    <property type="match status" value="2"/>
</dbReference>
<dbReference type="CDD" id="cd13325">
    <property type="entry name" value="PH_unc89"/>
    <property type="match status" value="1"/>
</dbReference>
<dbReference type="InterPro" id="IPR055251">
    <property type="entry name" value="SOS1_NGEF_PH"/>
</dbReference>
<feature type="domain" description="Ig-like" evidence="13">
    <location>
        <begin position="3623"/>
        <end position="3721"/>
    </location>
</feature>
<dbReference type="Gene3D" id="1.10.510.10">
    <property type="entry name" value="Transferase(Phosphotransferase) domain 1"/>
    <property type="match status" value="2"/>
</dbReference>
<keyword evidence="6" id="KW-0067">ATP-binding</keyword>
<keyword evidence="4" id="KW-0677">Repeat</keyword>
<dbReference type="PROSITE" id="PS50003">
    <property type="entry name" value="PH_DOMAIN"/>
    <property type="match status" value="1"/>
</dbReference>
<feature type="domain" description="Ig-like" evidence="13">
    <location>
        <begin position="4219"/>
        <end position="4309"/>
    </location>
</feature>
<feature type="domain" description="Protein kinase" evidence="12">
    <location>
        <begin position="5604"/>
        <end position="5858"/>
    </location>
</feature>
<evidence type="ECO:0000259" key="13">
    <source>
        <dbReference type="PROSITE" id="PS50835"/>
    </source>
</evidence>
<evidence type="ECO:0000256" key="3">
    <source>
        <dbReference type="ARBA" id="ARBA00022490"/>
    </source>
</evidence>
<feature type="domain" description="Ig-like" evidence="13">
    <location>
        <begin position="2317"/>
        <end position="2428"/>
    </location>
</feature>
<dbReference type="FunFam" id="2.60.40.10:FF:000345">
    <property type="entry name" value="Muscle M-line assembly protein unc-89"/>
    <property type="match status" value="3"/>
</dbReference>
<comment type="similarity">
    <text evidence="2">Belongs to the protein kinase superfamily. CAMK Ser/Thr protein kinase family.</text>
</comment>
<feature type="region of interest" description="Disordered" evidence="9">
    <location>
        <begin position="5197"/>
        <end position="5226"/>
    </location>
</feature>
<feature type="domain" description="Ig-like" evidence="13">
    <location>
        <begin position="2820"/>
        <end position="2911"/>
    </location>
</feature>
<evidence type="ECO:0000256" key="9">
    <source>
        <dbReference type="SAM" id="MobiDB-lite"/>
    </source>
</evidence>
<dbReference type="InterPro" id="IPR036116">
    <property type="entry name" value="FN3_sf"/>
</dbReference>
<dbReference type="GO" id="GO:0009653">
    <property type="term" value="P:anatomical structure morphogenesis"/>
    <property type="evidence" value="ECO:0007669"/>
    <property type="project" value="UniProtKB-ARBA"/>
</dbReference>
<feature type="domain" description="Ig-like" evidence="13">
    <location>
        <begin position="5358"/>
        <end position="5447"/>
    </location>
</feature>
<feature type="region of interest" description="Disordered" evidence="9">
    <location>
        <begin position="3180"/>
        <end position="3248"/>
    </location>
</feature>
<dbReference type="InterPro" id="IPR035899">
    <property type="entry name" value="DBL_dom_sf"/>
</dbReference>
<dbReference type="FunFam" id="2.60.40.10:FF:000873">
    <property type="entry name" value="Muscle M-line assembly protein unc-89"/>
    <property type="match status" value="1"/>
</dbReference>
<dbReference type="GO" id="GO:0040017">
    <property type="term" value="P:positive regulation of locomotion"/>
    <property type="evidence" value="ECO:0007669"/>
    <property type="project" value="UniProtKB-ARBA"/>
</dbReference>
<feature type="domain" description="Ig-like" evidence="13">
    <location>
        <begin position="2725"/>
        <end position="2815"/>
    </location>
</feature>
<feature type="domain" description="PH" evidence="10">
    <location>
        <begin position="1894"/>
        <end position="2005"/>
    </location>
</feature>
<dbReference type="CDD" id="cd00160">
    <property type="entry name" value="RhoGEF"/>
    <property type="match status" value="1"/>
</dbReference>
<evidence type="ECO:0000256" key="5">
    <source>
        <dbReference type="ARBA" id="ARBA00022741"/>
    </source>
</evidence>
<dbReference type="GeneID" id="105367319"/>